<dbReference type="RefSeq" id="WP_160482415.1">
    <property type="nucleotide sequence ID" value="NZ_WTFN01000084.1"/>
</dbReference>
<dbReference type="EMBL" id="WTFN01000084">
    <property type="protein sequence ID" value="MWK59164.1"/>
    <property type="molecule type" value="Genomic_DNA"/>
</dbReference>
<protein>
    <submittedName>
        <fullName evidence="1">Uncharacterized protein</fullName>
    </submittedName>
</protein>
<proteinExistence type="predicted"/>
<sequence>MSDSYEIVFQQVAAGDLYELLESIGVDSQIFSELAVSEEVAGGRLAGEARNLIDEIIAYGGDICLTAQLHGFRISEEICLPLVLLRVIKYRGWVDVELSFNDPLSFDIGNIMLAAQRYADFLSNRYHVEEFYGGLEPAADTNTRYFTGNALGPLK</sequence>
<accession>A0A7X3KWU3</accession>
<reference evidence="1 2" key="1">
    <citation type="submission" date="2019-12" db="EMBL/GenBank/DDBJ databases">
        <title>Draft genome sequence of Pseudomonas otitidis recovered from a chicken carcass.</title>
        <authorList>
            <person name="Vieira T.R."/>
            <person name="Oliviera E.F.C."/>
            <person name="Silva N.M.V."/>
            <person name="Sambrano G.E."/>
            <person name="Cibulski S.P."/>
            <person name="Cardoso M.R.I."/>
        </authorList>
    </citation>
    <scope>NUCLEOTIDE SEQUENCE [LARGE SCALE GENOMIC DNA]</scope>
    <source>
        <strain evidence="1 2">25_K</strain>
    </source>
</reference>
<evidence type="ECO:0000313" key="1">
    <source>
        <dbReference type="EMBL" id="MWK59164.1"/>
    </source>
</evidence>
<name>A0A7X3KWU3_9GAMM</name>
<gene>
    <name evidence="1" type="ORF">GO594_24520</name>
</gene>
<dbReference type="Proteomes" id="UP000461288">
    <property type="component" value="Unassembled WGS sequence"/>
</dbReference>
<evidence type="ECO:0000313" key="2">
    <source>
        <dbReference type="Proteomes" id="UP000461288"/>
    </source>
</evidence>
<organism evidence="1 2">
    <name type="scientific">Metapseudomonas otitidis</name>
    <dbReference type="NCBI Taxonomy" id="319939"/>
    <lineage>
        <taxon>Bacteria</taxon>
        <taxon>Pseudomonadati</taxon>
        <taxon>Pseudomonadota</taxon>
        <taxon>Gammaproteobacteria</taxon>
        <taxon>Pseudomonadales</taxon>
        <taxon>Pseudomonadaceae</taxon>
        <taxon>Metapseudomonas</taxon>
    </lineage>
</organism>
<comment type="caution">
    <text evidence="1">The sequence shown here is derived from an EMBL/GenBank/DDBJ whole genome shotgun (WGS) entry which is preliminary data.</text>
</comment>
<dbReference type="AlphaFoldDB" id="A0A7X3KWU3"/>